<gene>
    <name evidence="1" type="ORF">Rmf_43080</name>
</gene>
<name>A0ABN6P6Q5_9PROT</name>
<proteinExistence type="predicted"/>
<protein>
    <submittedName>
        <fullName evidence="1">Uncharacterized protein</fullName>
    </submittedName>
</protein>
<evidence type="ECO:0000313" key="1">
    <source>
        <dbReference type="EMBL" id="BDG74379.1"/>
    </source>
</evidence>
<reference evidence="1 2" key="1">
    <citation type="journal article" date="2016" name="Microbes Environ.">
        <title>Phylogenetically diverse aerobic anoxygenic phototrophic bacteria isolated from epilithic biofilms in Tama river, Japan.</title>
        <authorList>
            <person name="Hirose S."/>
            <person name="Matsuura K."/>
            <person name="Haruta S."/>
        </authorList>
    </citation>
    <scope>NUCLEOTIDE SEQUENCE [LARGE SCALE GENOMIC DNA]</scope>
    <source>
        <strain evidence="1 2">S08</strain>
    </source>
</reference>
<dbReference type="Proteomes" id="UP000831327">
    <property type="component" value="Chromosome"/>
</dbReference>
<dbReference type="EMBL" id="AP025637">
    <property type="protein sequence ID" value="BDG74379.1"/>
    <property type="molecule type" value="Genomic_DNA"/>
</dbReference>
<keyword evidence="2" id="KW-1185">Reference proteome</keyword>
<accession>A0ABN6P6Q5</accession>
<dbReference type="RefSeq" id="WP_244408559.1">
    <property type="nucleotide sequence ID" value="NZ_AP025637.1"/>
</dbReference>
<sequence>MTGDERSSTVRDGSGAIWEIETIVAPASWATALVNNDWSGLELEAVDAKACRAWLKAQSGDGWRVIDVARDTEGNPEDPWFSWSADLHGSPWRGADLLTYVRERAASSAGKAFTSPAEQHGDDRDC</sequence>
<evidence type="ECO:0000313" key="2">
    <source>
        <dbReference type="Proteomes" id="UP000831327"/>
    </source>
</evidence>
<organism evidence="1 2">
    <name type="scientific">Roseomonas fluvialis</name>
    <dbReference type="NCBI Taxonomy" id="1750527"/>
    <lineage>
        <taxon>Bacteria</taxon>
        <taxon>Pseudomonadati</taxon>
        <taxon>Pseudomonadota</taxon>
        <taxon>Alphaproteobacteria</taxon>
        <taxon>Acetobacterales</taxon>
        <taxon>Roseomonadaceae</taxon>
        <taxon>Roseomonas</taxon>
    </lineage>
</organism>